<feature type="compositionally biased region" description="Basic and acidic residues" evidence="3">
    <location>
        <begin position="623"/>
        <end position="646"/>
    </location>
</feature>
<proteinExistence type="inferred from homology"/>
<dbReference type="InterPro" id="IPR018034">
    <property type="entry name" value="Kri1"/>
</dbReference>
<accession>A0A9P0LBK0</accession>
<name>A0A9P0LBK0_ACAOB</name>
<feature type="compositionally biased region" description="Basic and acidic residues" evidence="3">
    <location>
        <begin position="300"/>
        <end position="329"/>
    </location>
</feature>
<feature type="compositionally biased region" description="Acidic residues" evidence="3">
    <location>
        <begin position="44"/>
        <end position="62"/>
    </location>
</feature>
<dbReference type="GO" id="GO:0000447">
    <property type="term" value="P:endonucleolytic cleavage in ITS1 to separate SSU-rRNA from 5.8S rRNA and LSU-rRNA from tricistronic rRNA transcript (SSU-rRNA, 5.8S rRNA, LSU-rRNA)"/>
    <property type="evidence" value="ECO:0007669"/>
    <property type="project" value="TreeGrafter"/>
</dbReference>
<organism evidence="5 6">
    <name type="scientific">Acanthoscelides obtectus</name>
    <name type="common">Bean weevil</name>
    <name type="synonym">Bruchus obtectus</name>
    <dbReference type="NCBI Taxonomy" id="200917"/>
    <lineage>
        <taxon>Eukaryota</taxon>
        <taxon>Metazoa</taxon>
        <taxon>Ecdysozoa</taxon>
        <taxon>Arthropoda</taxon>
        <taxon>Hexapoda</taxon>
        <taxon>Insecta</taxon>
        <taxon>Pterygota</taxon>
        <taxon>Neoptera</taxon>
        <taxon>Endopterygota</taxon>
        <taxon>Coleoptera</taxon>
        <taxon>Polyphaga</taxon>
        <taxon>Cucujiformia</taxon>
        <taxon>Chrysomeloidea</taxon>
        <taxon>Chrysomelidae</taxon>
        <taxon>Bruchinae</taxon>
        <taxon>Bruchini</taxon>
        <taxon>Acanthoscelides</taxon>
    </lineage>
</organism>
<evidence type="ECO:0000256" key="2">
    <source>
        <dbReference type="ARBA" id="ARBA00017294"/>
    </source>
</evidence>
<evidence type="ECO:0000313" key="5">
    <source>
        <dbReference type="EMBL" id="CAH1991345.1"/>
    </source>
</evidence>
<feature type="region of interest" description="Disordered" evidence="3">
    <location>
        <begin position="352"/>
        <end position="371"/>
    </location>
</feature>
<dbReference type="GO" id="GO:0030686">
    <property type="term" value="C:90S preribosome"/>
    <property type="evidence" value="ECO:0007669"/>
    <property type="project" value="TreeGrafter"/>
</dbReference>
<evidence type="ECO:0000256" key="1">
    <source>
        <dbReference type="ARBA" id="ARBA00007473"/>
    </source>
</evidence>
<sequence length="782" mass="91718">MSGLFDDDCGAEVQIKTDNEYAKNYNTWRKKEELNRLKTKYGDDVELSDESSSSSDDEDGVELTEQLEKDFFKTLACLKSKDPRIYDKNATFFTDEIVGTTSVKVTKVKDQPMFLKDYERKLILEKGGVLSDEENEIERPKSPTYVEEQNQIKDSLKKALDEVDDNDNEWGGLFKQRTKTKEDKDKEETDYIQWLAGQKKELKDKKEEKQLKPLKDYWNKPNLDEGEKFLRDYILNKRFLDHYNDEYVPTYEEIVHGTDELSNDEETIEKQEEFEHKYNFRFEEPDQEFIKRYPRTMENSLRKKDDRRKVKRQELKERKKKEKEEKMQDLKKLQELKRKEIEEKLEKLKEITGNPSIGFGDDDLDGDFDPEEHDRKMQALFNDEFYQGPEGDQKPQFPDLDEELEIENWEKYQGASNENAEYEPHCEDEDFNMDCEYDPSASTQEELIESTKSKKKRKRKSKFAEAMSRPKPKFDPNDKNYEEYFEEYYKLDCEDIIGDLPCRFKYRQVARNDFGLTIEEIILAKERELNKWCSLKKAVQIRPDHVEKYDQIAYKKKAQNINLKKKILPSLFGEGDEETDPQNKGGQNTEKNITKNAEFNKIENCPEKKVEDKNVKKSKKKQHISEELPKTTTDDKREDTLSKIAEHSAAVENGGTVQKKKKKVKNGNKKVQCAEGNVNLKTDDNNTAIEIDCKKHKRQKNNKKLDADVGSTNAQSVHSSKEANPKKMKKRKRKGVVSSEVPSKKSKSVDETENPVAKISDARLAAFGINPKKFKNKLKYKK</sequence>
<dbReference type="InterPro" id="IPR024626">
    <property type="entry name" value="Kri1-like_C"/>
</dbReference>
<feature type="region of interest" description="Disordered" evidence="3">
    <location>
        <begin position="41"/>
        <end position="62"/>
    </location>
</feature>
<evidence type="ECO:0000313" key="6">
    <source>
        <dbReference type="Proteomes" id="UP001152888"/>
    </source>
</evidence>
<protein>
    <recommendedName>
        <fullName evidence="2">Protein KRI1 homolog</fullName>
    </recommendedName>
</protein>
<reference evidence="5" key="1">
    <citation type="submission" date="2022-03" db="EMBL/GenBank/DDBJ databases">
        <authorList>
            <person name="Sayadi A."/>
        </authorList>
    </citation>
    <scope>NUCLEOTIDE SEQUENCE</scope>
</reference>
<dbReference type="PANTHER" id="PTHR14490:SF5">
    <property type="entry name" value="PROTEIN KRI1 HOMOLOG"/>
    <property type="match status" value="1"/>
</dbReference>
<feature type="region of interest" description="Disordered" evidence="3">
    <location>
        <begin position="410"/>
        <end position="475"/>
    </location>
</feature>
<feature type="domain" description="Kri1-like C-terminal" evidence="4">
    <location>
        <begin position="479"/>
        <end position="567"/>
    </location>
</feature>
<feature type="compositionally biased region" description="Basic residues" evidence="3">
    <location>
        <begin position="658"/>
        <end position="668"/>
    </location>
</feature>
<dbReference type="Pfam" id="PF05178">
    <property type="entry name" value="Kri1"/>
    <property type="match status" value="1"/>
</dbReference>
<dbReference type="PANTHER" id="PTHR14490">
    <property type="entry name" value="ZINC FINGER, ZZ TYPE"/>
    <property type="match status" value="1"/>
</dbReference>
<feature type="region of interest" description="Disordered" evidence="3">
    <location>
        <begin position="572"/>
        <end position="782"/>
    </location>
</feature>
<dbReference type="Pfam" id="PF12936">
    <property type="entry name" value="Kri1_C"/>
    <property type="match status" value="1"/>
</dbReference>
<feature type="compositionally biased region" description="Basic residues" evidence="3">
    <location>
        <begin position="772"/>
        <end position="782"/>
    </location>
</feature>
<feature type="compositionally biased region" description="Basic and acidic residues" evidence="3">
    <location>
        <begin position="598"/>
        <end position="615"/>
    </location>
</feature>
<dbReference type="EMBL" id="CAKOFQ010007110">
    <property type="protein sequence ID" value="CAH1991345.1"/>
    <property type="molecule type" value="Genomic_DNA"/>
</dbReference>
<evidence type="ECO:0000256" key="3">
    <source>
        <dbReference type="SAM" id="MobiDB-lite"/>
    </source>
</evidence>
<dbReference type="OrthoDB" id="10252032at2759"/>
<feature type="compositionally biased region" description="Acidic residues" evidence="3">
    <location>
        <begin position="360"/>
        <end position="371"/>
    </location>
</feature>
<feature type="compositionally biased region" description="Acidic residues" evidence="3">
    <location>
        <begin position="426"/>
        <end position="437"/>
    </location>
</feature>
<feature type="compositionally biased region" description="Basic residues" evidence="3">
    <location>
        <begin position="726"/>
        <end position="735"/>
    </location>
</feature>
<feature type="compositionally biased region" description="Polar residues" evidence="3">
    <location>
        <begin position="582"/>
        <end position="597"/>
    </location>
</feature>
<gene>
    <name evidence="5" type="ORF">ACAOBT_LOCUS20196</name>
</gene>
<keyword evidence="6" id="KW-1185">Reference proteome</keyword>
<evidence type="ECO:0000259" key="4">
    <source>
        <dbReference type="Pfam" id="PF12936"/>
    </source>
</evidence>
<dbReference type="AlphaFoldDB" id="A0A9P0LBK0"/>
<dbReference type="GO" id="GO:0005730">
    <property type="term" value="C:nucleolus"/>
    <property type="evidence" value="ECO:0007669"/>
    <property type="project" value="TreeGrafter"/>
</dbReference>
<feature type="region of interest" description="Disordered" evidence="3">
    <location>
        <begin position="292"/>
        <end position="329"/>
    </location>
</feature>
<comment type="caution">
    <text evidence="5">The sequence shown here is derived from an EMBL/GenBank/DDBJ whole genome shotgun (WGS) entry which is preliminary data.</text>
</comment>
<dbReference type="Proteomes" id="UP001152888">
    <property type="component" value="Unassembled WGS sequence"/>
</dbReference>
<comment type="similarity">
    <text evidence="1">Belongs to the KRI1 family.</text>
</comment>